<feature type="repeat" description="WD" evidence="6">
    <location>
        <begin position="626"/>
        <end position="648"/>
    </location>
</feature>
<dbReference type="InterPro" id="IPR019775">
    <property type="entry name" value="WD40_repeat_CS"/>
</dbReference>
<dbReference type="PROSITE" id="PS50294">
    <property type="entry name" value="WD_REPEATS_REGION"/>
    <property type="match status" value="3"/>
</dbReference>
<feature type="repeat" description="WD" evidence="6">
    <location>
        <begin position="1008"/>
        <end position="1042"/>
    </location>
</feature>
<dbReference type="InterPro" id="IPR001245">
    <property type="entry name" value="Ser-Thr/Tyr_kinase_cat_dom"/>
</dbReference>
<dbReference type="InterPro" id="IPR011009">
    <property type="entry name" value="Kinase-like_dom_sf"/>
</dbReference>
<keyword evidence="3" id="KW-0677">Repeat</keyword>
<proteinExistence type="predicted"/>
<dbReference type="PANTHER" id="PTHR19879:SF9">
    <property type="entry name" value="TRANSCRIPTION INITIATION FACTOR TFIID SUBUNIT 5"/>
    <property type="match status" value="1"/>
</dbReference>
<feature type="repeat" description="WD" evidence="6">
    <location>
        <begin position="927"/>
        <end position="958"/>
    </location>
</feature>
<evidence type="ECO:0000313" key="10">
    <source>
        <dbReference type="EMBL" id="QEH38725.1"/>
    </source>
</evidence>
<dbReference type="SUPFAM" id="SSF50978">
    <property type="entry name" value="WD40 repeat-like"/>
    <property type="match status" value="1"/>
</dbReference>
<feature type="region of interest" description="Disordered" evidence="8">
    <location>
        <begin position="251"/>
        <end position="272"/>
    </location>
</feature>
<accession>A0A5B9WF86</accession>
<dbReference type="CDD" id="cd14014">
    <property type="entry name" value="STKc_PknB_like"/>
    <property type="match status" value="1"/>
</dbReference>
<dbReference type="GO" id="GO:0005524">
    <property type="term" value="F:ATP binding"/>
    <property type="evidence" value="ECO:0007669"/>
    <property type="project" value="UniProtKB-UniRule"/>
</dbReference>
<dbReference type="InterPro" id="IPR001680">
    <property type="entry name" value="WD40_rpt"/>
</dbReference>
<keyword evidence="11" id="KW-1185">Reference proteome</keyword>
<evidence type="ECO:0000259" key="9">
    <source>
        <dbReference type="PROSITE" id="PS50011"/>
    </source>
</evidence>
<dbReference type="SMART" id="SM00220">
    <property type="entry name" value="S_TKc"/>
    <property type="match status" value="1"/>
</dbReference>
<dbReference type="InterPro" id="IPR011990">
    <property type="entry name" value="TPR-like_helical_dom_sf"/>
</dbReference>
<dbReference type="Gene3D" id="1.25.40.10">
    <property type="entry name" value="Tetratricopeptide repeat domain"/>
    <property type="match status" value="1"/>
</dbReference>
<organism evidence="10 11">
    <name type="scientific">Aquisphaera giovannonii</name>
    <dbReference type="NCBI Taxonomy" id="406548"/>
    <lineage>
        <taxon>Bacteria</taxon>
        <taxon>Pseudomonadati</taxon>
        <taxon>Planctomycetota</taxon>
        <taxon>Planctomycetia</taxon>
        <taxon>Isosphaerales</taxon>
        <taxon>Isosphaeraceae</taxon>
        <taxon>Aquisphaera</taxon>
    </lineage>
</organism>
<protein>
    <submittedName>
        <fullName evidence="10">Serine/threonine-protein kinase PrkC</fullName>
        <ecNumber evidence="10">2.7.11.1</ecNumber>
    </submittedName>
</protein>
<evidence type="ECO:0000313" key="11">
    <source>
        <dbReference type="Proteomes" id="UP000324233"/>
    </source>
</evidence>
<dbReference type="InterPro" id="IPR017441">
    <property type="entry name" value="Protein_kinase_ATP_BS"/>
</dbReference>
<dbReference type="Gene3D" id="3.30.200.20">
    <property type="entry name" value="Phosphorylase Kinase, domain 1"/>
    <property type="match status" value="1"/>
</dbReference>
<name>A0A5B9WF86_9BACT</name>
<feature type="repeat" description="WD" evidence="6">
    <location>
        <begin position="574"/>
        <end position="615"/>
    </location>
</feature>
<dbReference type="SUPFAM" id="SSF48452">
    <property type="entry name" value="TPR-like"/>
    <property type="match status" value="1"/>
</dbReference>
<feature type="compositionally biased region" description="Low complexity" evidence="8">
    <location>
        <begin position="25"/>
        <end position="42"/>
    </location>
</feature>
<feature type="repeat" description="WD" evidence="6">
    <location>
        <begin position="962"/>
        <end position="1000"/>
    </location>
</feature>
<keyword evidence="10" id="KW-0418">Kinase</keyword>
<dbReference type="Gene3D" id="1.10.510.10">
    <property type="entry name" value="Transferase(Phosphotransferase) domain 1"/>
    <property type="match status" value="1"/>
</dbReference>
<dbReference type="SUPFAM" id="SSF69322">
    <property type="entry name" value="Tricorn protease domain 2"/>
    <property type="match status" value="1"/>
</dbReference>
<keyword evidence="4 7" id="KW-0547">Nucleotide-binding</keyword>
<dbReference type="CDD" id="cd00200">
    <property type="entry name" value="WD40"/>
    <property type="match status" value="1"/>
</dbReference>
<dbReference type="PANTHER" id="PTHR19879">
    <property type="entry name" value="TRANSCRIPTION INITIATION FACTOR TFIID"/>
    <property type="match status" value="1"/>
</dbReference>
<keyword evidence="5 7" id="KW-0067">ATP-binding</keyword>
<evidence type="ECO:0000256" key="5">
    <source>
        <dbReference type="ARBA" id="ARBA00022840"/>
    </source>
</evidence>
<gene>
    <name evidence="10" type="primary">prkC_60</name>
    <name evidence="10" type="ORF">OJF2_73310</name>
</gene>
<dbReference type="Pfam" id="PF07714">
    <property type="entry name" value="PK_Tyr_Ser-Thr"/>
    <property type="match status" value="1"/>
</dbReference>
<keyword evidence="10" id="KW-0808">Transferase</keyword>
<dbReference type="InterPro" id="IPR011047">
    <property type="entry name" value="Quinoprotein_ADH-like_sf"/>
</dbReference>
<dbReference type="InterPro" id="IPR036322">
    <property type="entry name" value="WD40_repeat_dom_sf"/>
</dbReference>
<feature type="repeat" description="WD" evidence="6">
    <location>
        <begin position="875"/>
        <end position="908"/>
    </location>
</feature>
<dbReference type="PROSITE" id="PS00678">
    <property type="entry name" value="WD_REPEATS_1"/>
    <property type="match status" value="2"/>
</dbReference>
<dbReference type="KEGG" id="agv:OJF2_73310"/>
<dbReference type="PRINTS" id="PR00320">
    <property type="entry name" value="GPROTEINBRPT"/>
</dbReference>
<evidence type="ECO:0000256" key="4">
    <source>
        <dbReference type="ARBA" id="ARBA00022741"/>
    </source>
</evidence>
<dbReference type="InterPro" id="IPR000719">
    <property type="entry name" value="Prot_kinase_dom"/>
</dbReference>
<feature type="binding site" evidence="7">
    <location>
        <position position="153"/>
    </location>
    <ligand>
        <name>ATP</name>
        <dbReference type="ChEBI" id="CHEBI:30616"/>
    </ligand>
</feature>
<feature type="repeat" description="WD" evidence="6">
    <location>
        <begin position="833"/>
        <end position="874"/>
    </location>
</feature>
<dbReference type="Pfam" id="PF00400">
    <property type="entry name" value="WD40"/>
    <property type="match status" value="7"/>
</dbReference>
<dbReference type="Proteomes" id="UP000324233">
    <property type="component" value="Chromosome"/>
</dbReference>
<feature type="domain" description="Protein kinase" evidence="9">
    <location>
        <begin position="124"/>
        <end position="441"/>
    </location>
</feature>
<evidence type="ECO:0000256" key="3">
    <source>
        <dbReference type="ARBA" id="ARBA00022737"/>
    </source>
</evidence>
<feature type="region of interest" description="Disordered" evidence="8">
    <location>
        <begin position="1"/>
        <end position="47"/>
    </location>
</feature>
<dbReference type="PROSITE" id="PS00107">
    <property type="entry name" value="PROTEIN_KINASE_ATP"/>
    <property type="match status" value="1"/>
</dbReference>
<reference evidence="10 11" key="1">
    <citation type="submission" date="2019-08" db="EMBL/GenBank/DDBJ databases">
        <title>Deep-cultivation of Planctomycetes and their phenomic and genomic characterization uncovers novel biology.</title>
        <authorList>
            <person name="Wiegand S."/>
            <person name="Jogler M."/>
            <person name="Boedeker C."/>
            <person name="Pinto D."/>
            <person name="Vollmers J."/>
            <person name="Rivas-Marin E."/>
            <person name="Kohn T."/>
            <person name="Peeters S.H."/>
            <person name="Heuer A."/>
            <person name="Rast P."/>
            <person name="Oberbeckmann S."/>
            <person name="Bunk B."/>
            <person name="Jeske O."/>
            <person name="Meyerdierks A."/>
            <person name="Storesund J.E."/>
            <person name="Kallscheuer N."/>
            <person name="Luecker S."/>
            <person name="Lage O.M."/>
            <person name="Pohl T."/>
            <person name="Merkel B.J."/>
            <person name="Hornburger P."/>
            <person name="Mueller R.-W."/>
            <person name="Bruemmer F."/>
            <person name="Labrenz M."/>
            <person name="Spormann A.M."/>
            <person name="Op den Camp H."/>
            <person name="Overmann J."/>
            <person name="Amann R."/>
            <person name="Jetten M.S.M."/>
            <person name="Mascher T."/>
            <person name="Medema M.H."/>
            <person name="Devos D.P."/>
            <person name="Kaster A.-K."/>
            <person name="Ovreas L."/>
            <person name="Rohde M."/>
            <person name="Galperin M.Y."/>
            <person name="Jogler C."/>
        </authorList>
    </citation>
    <scope>NUCLEOTIDE SEQUENCE [LARGE SCALE GENOMIC DNA]</scope>
    <source>
        <strain evidence="10 11">OJF2</strain>
    </source>
</reference>
<dbReference type="GO" id="GO:0004674">
    <property type="term" value="F:protein serine/threonine kinase activity"/>
    <property type="evidence" value="ECO:0007669"/>
    <property type="project" value="UniProtKB-KW"/>
</dbReference>
<dbReference type="SUPFAM" id="SSF56112">
    <property type="entry name" value="Protein kinase-like (PK-like)"/>
    <property type="match status" value="1"/>
</dbReference>
<dbReference type="SMART" id="SM00320">
    <property type="entry name" value="WD40"/>
    <property type="match status" value="13"/>
</dbReference>
<evidence type="ECO:0000256" key="8">
    <source>
        <dbReference type="SAM" id="MobiDB-lite"/>
    </source>
</evidence>
<dbReference type="InterPro" id="IPR015943">
    <property type="entry name" value="WD40/YVTN_repeat-like_dom_sf"/>
</dbReference>
<evidence type="ECO:0000256" key="2">
    <source>
        <dbReference type="ARBA" id="ARBA00022574"/>
    </source>
</evidence>
<feature type="compositionally biased region" description="Basic and acidic residues" evidence="8">
    <location>
        <begin position="1"/>
        <end position="20"/>
    </location>
</feature>
<dbReference type="PROSITE" id="PS00108">
    <property type="entry name" value="PROTEIN_KINASE_ST"/>
    <property type="match status" value="1"/>
</dbReference>
<evidence type="ECO:0000256" key="1">
    <source>
        <dbReference type="ARBA" id="ARBA00022527"/>
    </source>
</evidence>
<dbReference type="SUPFAM" id="SSF50998">
    <property type="entry name" value="Quinoprotein alcohol dehydrogenase-like"/>
    <property type="match status" value="1"/>
</dbReference>
<evidence type="ECO:0000256" key="7">
    <source>
        <dbReference type="PROSITE-ProRule" id="PRU10141"/>
    </source>
</evidence>
<dbReference type="RefSeq" id="WP_148598139.1">
    <property type="nucleotide sequence ID" value="NZ_CP042997.1"/>
</dbReference>
<sequence length="1643" mass="172143">MEDPRTYPERSPRISPREGGDAEVGAASPAGGPRSAGGPDSSLAGLPLDPSLAELVERITRGLEAGEDVDLDGLAASDPALAPMLLELLPALRTLARLGASRMQPLGSRAVAVGPLGLERLGEFRIVREIGRGGMGVVYEALQESLGRRVALKVLGHAASSGERALQRFRTEARAAARLQHPNIVPVYLVGAEGGVPYYAMQLIDGRSLADLLAGLRRLEGPAAAREADRGGDPIADSLAACLLSGRFGTAGDTPAPAGPPSGGGGGAGSRPAGYHREVARIGLQAAGALEYAHGQGIIHRDVKPGNLLLDSRGDVWIGDFGLARVQGGDGLTLTGEFVGTLRYMSPEQVAREAGPVDRRTDVYSLGVTLYELLARRPAFVGADPQRILRAIAEEEPPPLRSLDPAIPAELATVVAKAMAREPGARYATARALADDLGRFLGGRPVLARPARPWGRALARARRGPSRAASVLVLATVVALLALRPDRRDGRDGVIAAPGAPGSGARSEARRTSAALALERGIGLAEDRRIGRGLLWMRRCLELASPEDADLAGAAGANLAAWCRISPAPRAVFRCGGGSPIHGLSLAPDGRTLALVDGDGSLSLWDAVAGRPLASAPGAHPRAWEVRFGGGGRSLVTVGHDGQVRIWDAATLRPRGSPIAHSGGGVCPMALDPGSSSLLTAGLDGAVRRRSLDTGGVIGPPIGEAGRAGLPRGVEVRPASGQVLTYGGPGGARLWDPSTGRPVGRPLEEGASISFAAFAPGGRRLALVEAAGTADSVVVCDPDDGRVLARSQAVAGGVKKVLHAPDGRSLASLAHAGGVHLIDAETGRARDLSPPNGGSVGEVAFSPDGKFLVTGGDDGTVRFFESDTGRPFGPILEHPAPVLRVAFGDDARTLVAATSDGSVRTWDVAPAFDSGRAVTLAVGARRIEFSPDGRLLACGGSDGAVRVFDPATGRPVLPPLIHADEALAVAFSPDGRRLATGGFDSLVRIWDVHTGEPIGPPLFQPSWVTRLRFGPDGRTLLVGTTAGTGRLWDLTTSRPIGPDLDHPVRFGHEIRAVAFSPDGRVAITGTTLTEAKEATVGFWDAGTGRPLAPFARFESSIVDLLVGPGPEGPALILEGGRVHVIDLRSFREVRPPFGRNLVSIAPLPGGRRLLAGACDRTARVWDVAAGRPDGPALDHVEPVYDVAVSPDGATLLTLAGERLHFWDAATGKPLGPSCLHRRLRREYRVDDGKLVGFSPDGRTAFSVGDTLILWETPGATPASRPDLPRLAASLDALTGMTLGGGGDAAMLDPAEWRDRLQAGDPAWAVAVPSAAEWHDRRGAESERLGRPYAAAWHLDRMVAARPDDWFIHARRALSRIHAGDERGAAEDRARARSAGPAEAVRAWEALEAFDRMTLARARGRRSEVVDQLLRLASLLGEAPALSWRLAEAEAELGRPAQARAHMDAFVGRTERWPGGDLQVAQLHNLQAILCILGGDAEAYRAVCRRAVGWAGPRPAPRVASTAAWVCSLGPGAADDAAAIARLADSASRGTKDDRRPEFLVISGAALHRAGRPAEAIPRLEEGERLSAGWRHQAQALLALANHALGRPAEARRWLDRLRGRARSADPRGLWDELEIDVLAREAESVVHPDPALPARPFAP</sequence>
<evidence type="ECO:0000256" key="6">
    <source>
        <dbReference type="PROSITE-ProRule" id="PRU00221"/>
    </source>
</evidence>
<dbReference type="InterPro" id="IPR020472">
    <property type="entry name" value="WD40_PAC1"/>
</dbReference>
<dbReference type="EMBL" id="CP042997">
    <property type="protein sequence ID" value="QEH38725.1"/>
    <property type="molecule type" value="Genomic_DNA"/>
</dbReference>
<keyword evidence="2 6" id="KW-0853">WD repeat</keyword>
<dbReference type="PROSITE" id="PS50011">
    <property type="entry name" value="PROTEIN_KINASE_DOM"/>
    <property type="match status" value="1"/>
</dbReference>
<dbReference type="InterPro" id="IPR008271">
    <property type="entry name" value="Ser/Thr_kinase_AS"/>
</dbReference>
<dbReference type="EC" id="2.7.11.1" evidence="10"/>
<dbReference type="Gene3D" id="2.130.10.10">
    <property type="entry name" value="YVTN repeat-like/Quinoprotein amine dehydrogenase"/>
    <property type="match status" value="4"/>
</dbReference>
<dbReference type="PROSITE" id="PS50082">
    <property type="entry name" value="WD_REPEATS_2"/>
    <property type="match status" value="7"/>
</dbReference>
<keyword evidence="1" id="KW-0723">Serine/threonine-protein kinase</keyword>
<dbReference type="OrthoDB" id="500858at2"/>